<dbReference type="PANTHER" id="PTHR21696">
    <property type="entry name" value="PROTEIN UNC-79 HOMOLOG"/>
    <property type="match status" value="1"/>
</dbReference>
<accession>A0A7D9EE45</accession>
<gene>
    <name evidence="1" type="ORF">PACLA_8A004296</name>
</gene>
<dbReference type="AlphaFoldDB" id="A0A7D9EE45"/>
<reference evidence="1" key="1">
    <citation type="submission" date="2020-04" db="EMBL/GenBank/DDBJ databases">
        <authorList>
            <person name="Alioto T."/>
            <person name="Alioto T."/>
            <person name="Gomez Garrido J."/>
        </authorList>
    </citation>
    <scope>NUCLEOTIDE SEQUENCE</scope>
    <source>
        <strain evidence="1">A484AB</strain>
    </source>
</reference>
<dbReference type="EMBL" id="CACRXK020005960">
    <property type="protein sequence ID" value="CAB4007925.1"/>
    <property type="molecule type" value="Genomic_DNA"/>
</dbReference>
<sequence length="168" mass="19434">MDESSHIAEFVLIILANFADNSQDNTLSISALFNAFNLCLLWTLYCEHQFHSEDQEMVDNSLTVIMEYWARVTPGILHLLQHTKEFRNTVGEQFSHILNTLAEWNSATLPKLLPLWSSVLNTCCVKVNDRIYSRSYGPRDRKTLFHWLKQNQLSMARTEQATSGNFHV</sequence>
<dbReference type="PANTHER" id="PTHR21696:SF2">
    <property type="entry name" value="PROTEIN UNC-79 HOMOLOG"/>
    <property type="match status" value="1"/>
</dbReference>
<proteinExistence type="predicted"/>
<comment type="caution">
    <text evidence="1">The sequence shown here is derived from an EMBL/GenBank/DDBJ whole genome shotgun (WGS) entry which is preliminary data.</text>
</comment>
<keyword evidence="2" id="KW-1185">Reference proteome</keyword>
<name>A0A7D9EE45_PARCT</name>
<evidence type="ECO:0000313" key="2">
    <source>
        <dbReference type="Proteomes" id="UP001152795"/>
    </source>
</evidence>
<dbReference type="Proteomes" id="UP001152795">
    <property type="component" value="Unassembled WGS sequence"/>
</dbReference>
<organism evidence="1 2">
    <name type="scientific">Paramuricea clavata</name>
    <name type="common">Red gorgonian</name>
    <name type="synonym">Violescent sea-whip</name>
    <dbReference type="NCBI Taxonomy" id="317549"/>
    <lineage>
        <taxon>Eukaryota</taxon>
        <taxon>Metazoa</taxon>
        <taxon>Cnidaria</taxon>
        <taxon>Anthozoa</taxon>
        <taxon>Octocorallia</taxon>
        <taxon>Malacalcyonacea</taxon>
        <taxon>Plexauridae</taxon>
        <taxon>Paramuricea</taxon>
    </lineage>
</organism>
<protein>
    <submittedName>
        <fullName evidence="1">Uncharacterized protein</fullName>
    </submittedName>
</protein>
<evidence type="ECO:0000313" key="1">
    <source>
        <dbReference type="EMBL" id="CAB4007925.1"/>
    </source>
</evidence>
<dbReference type="InterPro" id="IPR024855">
    <property type="entry name" value="UNC79"/>
</dbReference>
<dbReference type="OrthoDB" id="6021782at2759"/>